<reference evidence="2 3" key="1">
    <citation type="submission" date="2019-10" db="EMBL/GenBank/DDBJ databases">
        <title>Whole genome shotgun sequence of Acrocarpospora pleiomorpha NBRC 16267.</title>
        <authorList>
            <person name="Ichikawa N."/>
            <person name="Kimura A."/>
            <person name="Kitahashi Y."/>
            <person name="Komaki H."/>
            <person name="Oguchi A."/>
        </authorList>
    </citation>
    <scope>NUCLEOTIDE SEQUENCE [LARGE SCALE GENOMIC DNA]</scope>
    <source>
        <strain evidence="2 3">NBRC 16267</strain>
    </source>
</reference>
<sequence>MPAVRRSYAVPTRQVRIVSGMSGCRFVGLDVHPGQARVPGQVNGSSHPQQLGARVGRHRHELTEGVRAAGEPQGWYD</sequence>
<evidence type="ECO:0000256" key="1">
    <source>
        <dbReference type="SAM" id="MobiDB-lite"/>
    </source>
</evidence>
<evidence type="ECO:0000313" key="2">
    <source>
        <dbReference type="EMBL" id="GES20424.1"/>
    </source>
</evidence>
<protein>
    <submittedName>
        <fullName evidence="2">Uncharacterized protein</fullName>
    </submittedName>
</protein>
<comment type="caution">
    <text evidence="2">The sequence shown here is derived from an EMBL/GenBank/DDBJ whole genome shotgun (WGS) entry which is preliminary data.</text>
</comment>
<gene>
    <name evidence="2" type="ORF">Aple_033200</name>
</gene>
<evidence type="ECO:0000313" key="3">
    <source>
        <dbReference type="Proteomes" id="UP000377595"/>
    </source>
</evidence>
<proteinExistence type="predicted"/>
<dbReference type="Proteomes" id="UP000377595">
    <property type="component" value="Unassembled WGS sequence"/>
</dbReference>
<accession>A0A5M3XGM0</accession>
<dbReference type="EMBL" id="BLAF01000016">
    <property type="protein sequence ID" value="GES20424.1"/>
    <property type="molecule type" value="Genomic_DNA"/>
</dbReference>
<dbReference type="AlphaFoldDB" id="A0A5M3XGM0"/>
<feature type="region of interest" description="Disordered" evidence="1">
    <location>
        <begin position="37"/>
        <end position="58"/>
    </location>
</feature>
<name>A0A5M3XGM0_9ACTN</name>
<organism evidence="2 3">
    <name type="scientific">Acrocarpospora pleiomorpha</name>
    <dbReference type="NCBI Taxonomy" id="90975"/>
    <lineage>
        <taxon>Bacteria</taxon>
        <taxon>Bacillati</taxon>
        <taxon>Actinomycetota</taxon>
        <taxon>Actinomycetes</taxon>
        <taxon>Streptosporangiales</taxon>
        <taxon>Streptosporangiaceae</taxon>
        <taxon>Acrocarpospora</taxon>
    </lineage>
</organism>
<keyword evidence="3" id="KW-1185">Reference proteome</keyword>